<keyword evidence="9" id="KW-1185">Reference proteome</keyword>
<dbReference type="GO" id="GO:0005524">
    <property type="term" value="F:ATP binding"/>
    <property type="evidence" value="ECO:0007669"/>
    <property type="project" value="UniProtKB-UniRule"/>
</dbReference>
<evidence type="ECO:0000256" key="6">
    <source>
        <dbReference type="SAM" id="MobiDB-lite"/>
    </source>
</evidence>
<organism evidence="8 9">
    <name type="scientific">Stylonychia lemnae</name>
    <name type="common">Ciliate</name>
    <dbReference type="NCBI Taxonomy" id="5949"/>
    <lineage>
        <taxon>Eukaryota</taxon>
        <taxon>Sar</taxon>
        <taxon>Alveolata</taxon>
        <taxon>Ciliophora</taxon>
        <taxon>Intramacronucleata</taxon>
        <taxon>Spirotrichea</taxon>
        <taxon>Stichotrichia</taxon>
        <taxon>Sporadotrichida</taxon>
        <taxon>Oxytrichidae</taxon>
        <taxon>Stylonychinae</taxon>
        <taxon>Stylonychia</taxon>
    </lineage>
</organism>
<dbReference type="SUPFAM" id="SSF56112">
    <property type="entry name" value="Protein kinase-like (PK-like)"/>
    <property type="match status" value="1"/>
</dbReference>
<dbReference type="Proteomes" id="UP000039865">
    <property type="component" value="Unassembled WGS sequence"/>
</dbReference>
<evidence type="ECO:0000313" key="8">
    <source>
        <dbReference type="EMBL" id="CDW80352.1"/>
    </source>
</evidence>
<dbReference type="InterPro" id="IPR008271">
    <property type="entry name" value="Ser/Thr_kinase_AS"/>
</dbReference>
<dbReference type="Pfam" id="PF00069">
    <property type="entry name" value="Pkinase"/>
    <property type="match status" value="1"/>
</dbReference>
<dbReference type="AlphaFoldDB" id="A0A078AFT2"/>
<dbReference type="InterPro" id="IPR011009">
    <property type="entry name" value="Kinase-like_dom_sf"/>
</dbReference>
<evidence type="ECO:0000256" key="2">
    <source>
        <dbReference type="ARBA" id="ARBA00022741"/>
    </source>
</evidence>
<dbReference type="EMBL" id="CCKQ01008890">
    <property type="protein sequence ID" value="CDW80352.1"/>
    <property type="molecule type" value="Genomic_DNA"/>
</dbReference>
<feature type="compositionally biased region" description="Polar residues" evidence="6">
    <location>
        <begin position="412"/>
        <end position="428"/>
    </location>
</feature>
<evidence type="ECO:0000256" key="4">
    <source>
        <dbReference type="ARBA" id="ARBA00022840"/>
    </source>
</evidence>
<keyword evidence="4 5" id="KW-0067">ATP-binding</keyword>
<dbReference type="PROSITE" id="PS00108">
    <property type="entry name" value="PROTEIN_KINASE_ST"/>
    <property type="match status" value="1"/>
</dbReference>
<dbReference type="Gene3D" id="1.10.510.10">
    <property type="entry name" value="Transferase(Phosphotransferase) domain 1"/>
    <property type="match status" value="1"/>
</dbReference>
<feature type="compositionally biased region" description="Basic and acidic residues" evidence="6">
    <location>
        <begin position="435"/>
        <end position="446"/>
    </location>
</feature>
<feature type="compositionally biased region" description="Polar residues" evidence="6">
    <location>
        <begin position="465"/>
        <end position="480"/>
    </location>
</feature>
<evidence type="ECO:0000313" key="9">
    <source>
        <dbReference type="Proteomes" id="UP000039865"/>
    </source>
</evidence>
<dbReference type="SMART" id="SM00220">
    <property type="entry name" value="S_TKc"/>
    <property type="match status" value="1"/>
</dbReference>
<dbReference type="PANTHER" id="PTHR24348:SF22">
    <property type="entry name" value="NON-SPECIFIC SERINE_THREONINE PROTEIN KINASE"/>
    <property type="match status" value="1"/>
</dbReference>
<dbReference type="InterPro" id="IPR000719">
    <property type="entry name" value="Prot_kinase_dom"/>
</dbReference>
<dbReference type="PROSITE" id="PS00107">
    <property type="entry name" value="PROTEIN_KINASE_ATP"/>
    <property type="match status" value="1"/>
</dbReference>
<dbReference type="PANTHER" id="PTHR24348">
    <property type="entry name" value="SERINE/THREONINE-PROTEIN KINASE UNC-51-RELATED"/>
    <property type="match status" value="1"/>
</dbReference>
<evidence type="ECO:0000256" key="3">
    <source>
        <dbReference type="ARBA" id="ARBA00022777"/>
    </source>
</evidence>
<dbReference type="OrthoDB" id="40902at2759"/>
<dbReference type="GO" id="GO:0010506">
    <property type="term" value="P:regulation of autophagy"/>
    <property type="evidence" value="ECO:0007669"/>
    <property type="project" value="InterPro"/>
</dbReference>
<dbReference type="GO" id="GO:0000407">
    <property type="term" value="C:phagophore assembly site"/>
    <property type="evidence" value="ECO:0007669"/>
    <property type="project" value="TreeGrafter"/>
</dbReference>
<dbReference type="InterPro" id="IPR017441">
    <property type="entry name" value="Protein_kinase_ATP_BS"/>
</dbReference>
<protein>
    <submittedName>
        <fullName evidence="8">Kinase family protein</fullName>
    </submittedName>
</protein>
<sequence length="570" mass="66509">MQNTFDYEVSAHLQQYLQEQGLLDNHLIGVGKFSKVFKIEVGGKFYAMKQLKREVGSFSHLDNILNEVMILSKIQHPNITKLIGKYRNKEFYNIVLEYCNGGDLKNYLKQNGVLPEITARKLMKQLLRSLQYLHEEKHIVHRDVKSQNIMLEMKNTNGQSLTEKELVADLRIQHSQQQLKLKVKLCDFGFSRILQPFECMIQSYGTPIYMAPEVITSQPYDFKSDIWSAGITFFEMLSGSFPFNGSNKSEIYSKIKTGKYQFDKSLNISMLCLDFLSHCLQFNPDRRFSASQLLDHPYLRYSWKQLQQMAKVGNQSKSKILSESQQKTIIKTQDSSCISNIKNNDQLELLQDLGAFGQTKMLSFQNLIIKELNSRNFGHDQIKNRDRDDKYKTQLGNIDQYVLTMKNMKQLTNPEDKQSNLSFGQSLNKQKREVKRNPREQSERSSRFQNYKNLKNPMSKLNIDIMQQSEVNDPETSYSQQKDRKKSRDYSNQTTQNNTFNSQKRSISNEDEQFKNKCNLDVDADVGEVFDSQSDFHLNMEKLDASFQKKVPFMPTIKQLQHLDKTRLPF</sequence>
<dbReference type="GO" id="GO:0000045">
    <property type="term" value="P:autophagosome assembly"/>
    <property type="evidence" value="ECO:0007669"/>
    <property type="project" value="TreeGrafter"/>
</dbReference>
<dbReference type="InParanoid" id="A0A078AFT2"/>
<accession>A0A078AFT2</accession>
<proteinExistence type="predicted"/>
<name>A0A078AFT2_STYLE</name>
<dbReference type="GO" id="GO:0016020">
    <property type="term" value="C:membrane"/>
    <property type="evidence" value="ECO:0007669"/>
    <property type="project" value="TreeGrafter"/>
</dbReference>
<evidence type="ECO:0000256" key="1">
    <source>
        <dbReference type="ARBA" id="ARBA00022679"/>
    </source>
</evidence>
<evidence type="ECO:0000256" key="5">
    <source>
        <dbReference type="PROSITE-ProRule" id="PRU10141"/>
    </source>
</evidence>
<feature type="region of interest" description="Disordered" evidence="6">
    <location>
        <begin position="412"/>
        <end position="509"/>
    </location>
</feature>
<keyword evidence="2 5" id="KW-0547">Nucleotide-binding</keyword>
<dbReference type="PROSITE" id="PS50011">
    <property type="entry name" value="PROTEIN_KINASE_DOM"/>
    <property type="match status" value="1"/>
</dbReference>
<reference evidence="8 9" key="1">
    <citation type="submission" date="2014-06" db="EMBL/GenBank/DDBJ databases">
        <authorList>
            <person name="Swart Estienne"/>
        </authorList>
    </citation>
    <scope>NUCLEOTIDE SEQUENCE [LARGE SCALE GENOMIC DNA]</scope>
    <source>
        <strain evidence="8 9">130c</strain>
    </source>
</reference>
<feature type="compositionally biased region" description="Low complexity" evidence="6">
    <location>
        <begin position="491"/>
        <end position="503"/>
    </location>
</feature>
<feature type="binding site" evidence="5">
    <location>
        <position position="49"/>
    </location>
    <ligand>
        <name>ATP</name>
        <dbReference type="ChEBI" id="CHEBI:30616"/>
    </ligand>
</feature>
<dbReference type="GO" id="GO:0005829">
    <property type="term" value="C:cytosol"/>
    <property type="evidence" value="ECO:0007669"/>
    <property type="project" value="TreeGrafter"/>
</dbReference>
<dbReference type="GO" id="GO:0004674">
    <property type="term" value="F:protein serine/threonine kinase activity"/>
    <property type="evidence" value="ECO:0007669"/>
    <property type="project" value="InterPro"/>
</dbReference>
<feature type="domain" description="Protein kinase" evidence="7">
    <location>
        <begin position="22"/>
        <end position="299"/>
    </location>
</feature>
<evidence type="ECO:0000259" key="7">
    <source>
        <dbReference type="PROSITE" id="PS50011"/>
    </source>
</evidence>
<gene>
    <name evidence="8" type="primary">Contig11380.g12162</name>
    <name evidence="8" type="ORF">STYLEM_9350</name>
</gene>
<dbReference type="InterPro" id="IPR045269">
    <property type="entry name" value="Atg1-like"/>
</dbReference>
<keyword evidence="1" id="KW-0808">Transferase</keyword>
<dbReference type="GO" id="GO:0005776">
    <property type="term" value="C:autophagosome"/>
    <property type="evidence" value="ECO:0007669"/>
    <property type="project" value="TreeGrafter"/>
</dbReference>
<keyword evidence="3 8" id="KW-0418">Kinase</keyword>